<evidence type="ECO:0000313" key="3">
    <source>
        <dbReference type="Proteomes" id="UP000271098"/>
    </source>
</evidence>
<gene>
    <name evidence="2" type="ORF">GPUH_LOCUS12580</name>
</gene>
<accession>A0A183DV39</accession>
<protein>
    <submittedName>
        <fullName evidence="4">Lipoprotein</fullName>
    </submittedName>
</protein>
<sequence length="71" mass="7523">MCGLSETKPSGESVPDRKSTRGCTNDSTPNRDAEQYGLIISRADENGATLTLRKDLCENSSVAGCMSQPAT</sequence>
<dbReference type="AlphaFoldDB" id="A0A183DV39"/>
<keyword evidence="3" id="KW-1185">Reference proteome</keyword>
<proteinExistence type="predicted"/>
<evidence type="ECO:0000256" key="1">
    <source>
        <dbReference type="SAM" id="MobiDB-lite"/>
    </source>
</evidence>
<name>A0A183DV39_9BILA</name>
<dbReference type="WBParaSite" id="GPUH_0001259401-mRNA-1">
    <property type="protein sequence ID" value="GPUH_0001259401-mRNA-1"/>
    <property type="gene ID" value="GPUH_0001259401"/>
</dbReference>
<dbReference type="Proteomes" id="UP000271098">
    <property type="component" value="Unassembled WGS sequence"/>
</dbReference>
<evidence type="ECO:0000313" key="4">
    <source>
        <dbReference type="WBParaSite" id="GPUH_0001259401-mRNA-1"/>
    </source>
</evidence>
<feature type="region of interest" description="Disordered" evidence="1">
    <location>
        <begin position="1"/>
        <end position="35"/>
    </location>
</feature>
<evidence type="ECO:0000313" key="2">
    <source>
        <dbReference type="EMBL" id="VDN20702.1"/>
    </source>
</evidence>
<organism evidence="4">
    <name type="scientific">Gongylonema pulchrum</name>
    <dbReference type="NCBI Taxonomy" id="637853"/>
    <lineage>
        <taxon>Eukaryota</taxon>
        <taxon>Metazoa</taxon>
        <taxon>Ecdysozoa</taxon>
        <taxon>Nematoda</taxon>
        <taxon>Chromadorea</taxon>
        <taxon>Rhabditida</taxon>
        <taxon>Spirurina</taxon>
        <taxon>Spiruromorpha</taxon>
        <taxon>Spiruroidea</taxon>
        <taxon>Gongylonematidae</taxon>
        <taxon>Gongylonema</taxon>
    </lineage>
</organism>
<dbReference type="EMBL" id="UYRT01079431">
    <property type="protein sequence ID" value="VDN20702.1"/>
    <property type="molecule type" value="Genomic_DNA"/>
</dbReference>
<reference evidence="4" key="1">
    <citation type="submission" date="2016-06" db="UniProtKB">
        <authorList>
            <consortium name="WormBaseParasite"/>
        </authorList>
    </citation>
    <scope>IDENTIFICATION</scope>
</reference>
<reference evidence="2 3" key="2">
    <citation type="submission" date="2018-11" db="EMBL/GenBank/DDBJ databases">
        <authorList>
            <consortium name="Pathogen Informatics"/>
        </authorList>
    </citation>
    <scope>NUCLEOTIDE SEQUENCE [LARGE SCALE GENOMIC DNA]</scope>
</reference>